<dbReference type="GO" id="GO:0016887">
    <property type="term" value="F:ATP hydrolysis activity"/>
    <property type="evidence" value="ECO:0007669"/>
    <property type="project" value="TreeGrafter"/>
</dbReference>
<dbReference type="Pfam" id="PF13500">
    <property type="entry name" value="AAA_26"/>
    <property type="match status" value="1"/>
</dbReference>
<dbReference type="SUPFAM" id="SSF52540">
    <property type="entry name" value="P-loop containing nucleoside triphosphate hydrolases"/>
    <property type="match status" value="1"/>
</dbReference>
<reference evidence="1" key="1">
    <citation type="journal article" date="2015" name="Nature">
        <title>Complex archaea that bridge the gap between prokaryotes and eukaryotes.</title>
        <authorList>
            <person name="Spang A."/>
            <person name="Saw J.H."/>
            <person name="Jorgensen S.L."/>
            <person name="Zaremba-Niedzwiedzka K."/>
            <person name="Martijn J."/>
            <person name="Lind A.E."/>
            <person name="van Eijk R."/>
            <person name="Schleper C."/>
            <person name="Guy L."/>
            <person name="Ettema T.J."/>
        </authorList>
    </citation>
    <scope>NUCLEOTIDE SEQUENCE</scope>
</reference>
<evidence type="ECO:0008006" key="2">
    <source>
        <dbReference type="Google" id="ProtNLM"/>
    </source>
</evidence>
<dbReference type="Gene3D" id="3.40.50.300">
    <property type="entry name" value="P-loop containing nucleotide triphosphate hydrolases"/>
    <property type="match status" value="1"/>
</dbReference>
<comment type="caution">
    <text evidence="1">The sequence shown here is derived from an EMBL/GenBank/DDBJ whole genome shotgun (WGS) entry which is preliminary data.</text>
</comment>
<dbReference type="InterPro" id="IPR050625">
    <property type="entry name" value="ParA/MinD_ATPase"/>
</dbReference>
<dbReference type="GO" id="GO:0009898">
    <property type="term" value="C:cytoplasmic side of plasma membrane"/>
    <property type="evidence" value="ECO:0007669"/>
    <property type="project" value="TreeGrafter"/>
</dbReference>
<sequence>KIFNKNTISPLELKKKITPLKKRYDVILIDSSPTLNEESLAAMLASDELIIVATPDIPTLTSTLKIVKLVKQRKVPINGLILNKTHAKSFELSVHDIEETTGIPVLAVIPYDLNVLKAVSKFIPSTSYKPNSESSLEYKKLAGILIGIKYKPKGLRNFFKFTPKKHEINREIFYERVFN</sequence>
<dbReference type="AlphaFoldDB" id="A0A0F9HL28"/>
<dbReference type="GO" id="GO:0051782">
    <property type="term" value="P:negative regulation of cell division"/>
    <property type="evidence" value="ECO:0007669"/>
    <property type="project" value="TreeGrafter"/>
</dbReference>
<organism evidence="1">
    <name type="scientific">marine sediment metagenome</name>
    <dbReference type="NCBI Taxonomy" id="412755"/>
    <lineage>
        <taxon>unclassified sequences</taxon>
        <taxon>metagenomes</taxon>
        <taxon>ecological metagenomes</taxon>
    </lineage>
</organism>
<evidence type="ECO:0000313" key="1">
    <source>
        <dbReference type="EMBL" id="KKL82435.1"/>
    </source>
</evidence>
<name>A0A0F9HL28_9ZZZZ</name>
<feature type="non-terminal residue" evidence="1">
    <location>
        <position position="1"/>
    </location>
</feature>
<accession>A0A0F9HL28</accession>
<dbReference type="EMBL" id="LAZR01022279">
    <property type="protein sequence ID" value="KKL82435.1"/>
    <property type="molecule type" value="Genomic_DNA"/>
</dbReference>
<protein>
    <recommendedName>
        <fullName evidence="2">AAA domain-containing protein</fullName>
    </recommendedName>
</protein>
<dbReference type="GO" id="GO:0005829">
    <property type="term" value="C:cytosol"/>
    <property type="evidence" value="ECO:0007669"/>
    <property type="project" value="TreeGrafter"/>
</dbReference>
<dbReference type="PANTHER" id="PTHR43384">
    <property type="entry name" value="SEPTUM SITE-DETERMINING PROTEIN MIND HOMOLOG, CHLOROPLASTIC-RELATED"/>
    <property type="match status" value="1"/>
</dbReference>
<dbReference type="GO" id="GO:0005524">
    <property type="term" value="F:ATP binding"/>
    <property type="evidence" value="ECO:0007669"/>
    <property type="project" value="TreeGrafter"/>
</dbReference>
<dbReference type="InterPro" id="IPR027417">
    <property type="entry name" value="P-loop_NTPase"/>
</dbReference>
<gene>
    <name evidence="1" type="ORF">LCGC14_1984820</name>
</gene>
<dbReference type="PANTHER" id="PTHR43384:SF10">
    <property type="entry name" value="ATPASE INVOLVED IN CHROMOSOME PARTITIONING, PARA_MIND FAMILY"/>
    <property type="match status" value="1"/>
</dbReference>
<proteinExistence type="predicted"/>